<evidence type="ECO:0000313" key="10">
    <source>
        <dbReference type="Proteomes" id="UP000830729"/>
    </source>
</evidence>
<evidence type="ECO:0000256" key="6">
    <source>
        <dbReference type="PIRNR" id="PIRNR001123"/>
    </source>
</evidence>
<feature type="active site" description="Proton acceptor" evidence="7">
    <location>
        <position position="207"/>
    </location>
</feature>
<evidence type="ECO:0000256" key="2">
    <source>
        <dbReference type="ARBA" id="ARBA00022438"/>
    </source>
</evidence>
<dbReference type="PANTHER" id="PTHR32481">
    <property type="entry name" value="AMINOPEPTIDASE"/>
    <property type="match status" value="1"/>
</dbReference>
<organism evidence="9 10">
    <name type="scientific">Halorussus limi</name>
    <dbReference type="NCBI Taxonomy" id="2938695"/>
    <lineage>
        <taxon>Archaea</taxon>
        <taxon>Methanobacteriati</taxon>
        <taxon>Methanobacteriota</taxon>
        <taxon>Stenosarchaea group</taxon>
        <taxon>Halobacteria</taxon>
        <taxon>Halobacteriales</taxon>
        <taxon>Haladaptataceae</taxon>
        <taxon>Halorussus</taxon>
    </lineage>
</organism>
<comment type="similarity">
    <text evidence="1 6">Belongs to the peptidase M42 family.</text>
</comment>
<reference evidence="9 10" key="1">
    <citation type="submission" date="2022-04" db="EMBL/GenBank/DDBJ databases">
        <title>Diverse halophilic archaea isolated from saline environments.</title>
        <authorList>
            <person name="Cui H.-L."/>
        </authorList>
    </citation>
    <scope>NUCLEOTIDE SEQUENCE [LARGE SCALE GENOMIC DNA]</scope>
    <source>
        <strain evidence="9 10">XZYJT49</strain>
    </source>
</reference>
<evidence type="ECO:0000256" key="8">
    <source>
        <dbReference type="PIRSR" id="PIRSR001123-2"/>
    </source>
</evidence>
<dbReference type="KEGG" id="halx:M0R89_08250"/>
<gene>
    <name evidence="9" type="ORF">M0R89_08250</name>
</gene>
<evidence type="ECO:0000256" key="1">
    <source>
        <dbReference type="ARBA" id="ARBA00006272"/>
    </source>
</evidence>
<keyword evidence="10" id="KW-1185">Reference proteome</keyword>
<dbReference type="PIRSF" id="PIRSF001123">
    <property type="entry name" value="PepA_GA"/>
    <property type="match status" value="1"/>
</dbReference>
<keyword evidence="4 8" id="KW-0479">Metal-binding</keyword>
<keyword evidence="2" id="KW-0031">Aminopeptidase</keyword>
<dbReference type="InterPro" id="IPR051464">
    <property type="entry name" value="Peptidase_M42_aminopept"/>
</dbReference>
<dbReference type="Pfam" id="PF05343">
    <property type="entry name" value="Peptidase_M42"/>
    <property type="match status" value="1"/>
</dbReference>
<dbReference type="GO" id="GO:0046872">
    <property type="term" value="F:metal ion binding"/>
    <property type="evidence" value="ECO:0007669"/>
    <property type="project" value="UniProtKB-UniRule"/>
</dbReference>
<evidence type="ECO:0000256" key="3">
    <source>
        <dbReference type="ARBA" id="ARBA00022670"/>
    </source>
</evidence>
<dbReference type="SUPFAM" id="SSF101821">
    <property type="entry name" value="Aminopeptidase/glucanase lid domain"/>
    <property type="match status" value="1"/>
</dbReference>
<evidence type="ECO:0000256" key="7">
    <source>
        <dbReference type="PIRSR" id="PIRSR001123-1"/>
    </source>
</evidence>
<dbReference type="EMBL" id="CP096659">
    <property type="protein sequence ID" value="UPV76037.1"/>
    <property type="molecule type" value="Genomic_DNA"/>
</dbReference>
<dbReference type="AlphaFoldDB" id="A0A8U0HYN2"/>
<dbReference type="GeneID" id="72185183"/>
<proteinExistence type="inferred from homology"/>
<dbReference type="Proteomes" id="UP000830729">
    <property type="component" value="Chromosome"/>
</dbReference>
<feature type="binding site" evidence="8">
    <location>
        <position position="208"/>
    </location>
    <ligand>
        <name>Zn(2+)</name>
        <dbReference type="ChEBI" id="CHEBI:29105"/>
        <label>2</label>
    </ligand>
</feature>
<feature type="binding site" evidence="8">
    <location>
        <position position="178"/>
    </location>
    <ligand>
        <name>Zn(2+)</name>
        <dbReference type="ChEBI" id="CHEBI:29105"/>
        <label>2</label>
    </ligand>
</feature>
<dbReference type="GO" id="GO:0006508">
    <property type="term" value="P:proteolysis"/>
    <property type="evidence" value="ECO:0007669"/>
    <property type="project" value="UniProtKB-KW"/>
</dbReference>
<keyword evidence="3" id="KW-0645">Protease</keyword>
<dbReference type="Gene3D" id="3.40.630.10">
    <property type="entry name" value="Zn peptidases"/>
    <property type="match status" value="1"/>
</dbReference>
<protein>
    <submittedName>
        <fullName evidence="9">M20/M25/M40 family metallo-hydrolase</fullName>
    </submittedName>
</protein>
<dbReference type="InterPro" id="IPR023367">
    <property type="entry name" value="Peptidase_M42_dom2"/>
</dbReference>
<feature type="binding site" evidence="8">
    <location>
        <position position="178"/>
    </location>
    <ligand>
        <name>Zn(2+)</name>
        <dbReference type="ChEBI" id="CHEBI:29105"/>
        <label>1</label>
    </ligand>
</feature>
<feature type="binding site" evidence="8">
    <location>
        <position position="230"/>
    </location>
    <ligand>
        <name>Zn(2+)</name>
        <dbReference type="ChEBI" id="CHEBI:29105"/>
        <label>1</label>
    </ligand>
</feature>
<feature type="binding site" evidence="8">
    <location>
        <position position="69"/>
    </location>
    <ligand>
        <name>Zn(2+)</name>
        <dbReference type="ChEBI" id="CHEBI:29105"/>
        <label>1</label>
    </ligand>
</feature>
<name>A0A8U0HYN2_9EURY</name>
<evidence type="ECO:0000256" key="5">
    <source>
        <dbReference type="ARBA" id="ARBA00022801"/>
    </source>
</evidence>
<keyword evidence="5" id="KW-0378">Hydrolase</keyword>
<dbReference type="PANTHER" id="PTHR32481:SF0">
    <property type="entry name" value="AMINOPEPTIDASE YPDE-RELATED"/>
    <property type="match status" value="1"/>
</dbReference>
<dbReference type="InterPro" id="IPR008007">
    <property type="entry name" value="Peptidase_M42"/>
</dbReference>
<dbReference type="Gene3D" id="2.40.30.40">
    <property type="entry name" value="Peptidase M42, domain 2"/>
    <property type="match status" value="1"/>
</dbReference>
<comment type="cofactor">
    <cofactor evidence="8">
        <name>a divalent metal cation</name>
        <dbReference type="ChEBI" id="CHEBI:60240"/>
    </cofactor>
    <text evidence="8">Binds 2 divalent metal cations per subunit.</text>
</comment>
<sequence>MVERSVRFEDLETLVAARGPPGGEYPVADAFAELVEPHVDSVTHDEMGNVIATSEGSDPDAPEIALAAHTDELAVLVDDVTDDGFLEYRMLGGHYKGNFPGQRVRVGPDGVLGVVGPKSRHYMSGDEKESLAEDLVVDVGASSRAEVEALNVEPGDHATWDREVAELAGDRVTGRALDDRLALAVLLGAARAADTDATVHYVATVQEEVGLRGARATGFSIDPDVAVAVEIFPADDYPAGGDDGPGVALGEGPVVEFGDGTSEYMFGGVLVDRQTRSWLETAGESADASLQHAVMVGGTTDATEFQQVRGGRHAGAIAVPCRYTHSPVETVSLADAHETVAVLSEALETPFPSRDEVRWG</sequence>
<dbReference type="GO" id="GO:0004177">
    <property type="term" value="F:aminopeptidase activity"/>
    <property type="evidence" value="ECO:0007669"/>
    <property type="project" value="UniProtKB-UniRule"/>
</dbReference>
<evidence type="ECO:0000256" key="4">
    <source>
        <dbReference type="ARBA" id="ARBA00022723"/>
    </source>
</evidence>
<feature type="binding site" evidence="8">
    <location>
        <position position="325"/>
    </location>
    <ligand>
        <name>Zn(2+)</name>
        <dbReference type="ChEBI" id="CHEBI:29105"/>
        <label>2</label>
    </ligand>
</feature>
<evidence type="ECO:0000313" key="9">
    <source>
        <dbReference type="EMBL" id="UPV76037.1"/>
    </source>
</evidence>
<accession>A0A8U0HYN2</accession>
<dbReference type="SUPFAM" id="SSF53187">
    <property type="entry name" value="Zn-dependent exopeptidases"/>
    <property type="match status" value="1"/>
</dbReference>
<dbReference type="RefSeq" id="WP_248652074.1">
    <property type="nucleotide sequence ID" value="NZ_CP096659.1"/>
</dbReference>